<dbReference type="EMBL" id="AP019300">
    <property type="protein sequence ID" value="BBH02104.1"/>
    <property type="molecule type" value="Genomic_DNA"/>
</dbReference>
<dbReference type="AlphaFoldDB" id="A0A4Y1RD75"/>
<name>A0A4Y1RD75_PRUDU</name>
<gene>
    <name evidence="1" type="ORF">Prudu_012570</name>
</gene>
<sequence>MDVLGFAKGVNFLFLTNECMNFEFKIVAFALSKPDMDANREIGVKFNQVLQMELIANEADSVPTTECKGWQWVVSCRNNKRAKNAQPEPNPFNKRVVSGSGRLLSCGFRVV</sequence>
<evidence type="ECO:0000313" key="1">
    <source>
        <dbReference type="EMBL" id="BBH02104.1"/>
    </source>
</evidence>
<proteinExistence type="predicted"/>
<keyword evidence="1" id="KW-0808">Transferase</keyword>
<keyword evidence="1" id="KW-0032">Aminotransferase</keyword>
<protein>
    <submittedName>
        <fullName evidence="1">Aminotransferase-like, plant mobile domain family protein</fullName>
    </submittedName>
</protein>
<reference evidence="1" key="1">
    <citation type="journal article" date="2019" name="Science">
        <title>Mutation of a bHLH transcription factor allowed almond domestication.</title>
        <authorList>
            <person name="Sanchez-Perez R."/>
            <person name="Pavan S."/>
            <person name="Mazzeo R."/>
            <person name="Moldovan C."/>
            <person name="Aiese Cigliano R."/>
            <person name="Del Cueto J."/>
            <person name="Ricciardi F."/>
            <person name="Lotti C."/>
            <person name="Ricciardi L."/>
            <person name="Dicenta F."/>
            <person name="Lopez-Marques R.L."/>
            <person name="Lindberg Moller B."/>
        </authorList>
    </citation>
    <scope>NUCLEOTIDE SEQUENCE</scope>
</reference>
<dbReference type="GO" id="GO:0008483">
    <property type="term" value="F:transaminase activity"/>
    <property type="evidence" value="ECO:0007669"/>
    <property type="project" value="UniProtKB-KW"/>
</dbReference>
<organism evidence="1">
    <name type="scientific">Prunus dulcis</name>
    <name type="common">Almond</name>
    <name type="synonym">Amygdalus dulcis</name>
    <dbReference type="NCBI Taxonomy" id="3755"/>
    <lineage>
        <taxon>Eukaryota</taxon>
        <taxon>Viridiplantae</taxon>
        <taxon>Streptophyta</taxon>
        <taxon>Embryophyta</taxon>
        <taxon>Tracheophyta</taxon>
        <taxon>Spermatophyta</taxon>
        <taxon>Magnoliopsida</taxon>
        <taxon>eudicotyledons</taxon>
        <taxon>Gunneridae</taxon>
        <taxon>Pentapetalae</taxon>
        <taxon>rosids</taxon>
        <taxon>fabids</taxon>
        <taxon>Rosales</taxon>
        <taxon>Rosaceae</taxon>
        <taxon>Amygdaloideae</taxon>
        <taxon>Amygdaleae</taxon>
        <taxon>Prunus</taxon>
    </lineage>
</organism>
<accession>A0A4Y1RD75</accession>